<comment type="caution">
    <text evidence="4">The sequence shown here is derived from an EMBL/GenBank/DDBJ whole genome shotgun (WGS) entry which is preliminary data.</text>
</comment>
<keyword evidence="1" id="KW-0539">Nucleus</keyword>
<dbReference type="SMART" id="SM00066">
    <property type="entry name" value="GAL4"/>
    <property type="match status" value="1"/>
</dbReference>
<keyword evidence="5" id="KW-1185">Reference proteome</keyword>
<reference evidence="4" key="2">
    <citation type="submission" date="2023-06" db="EMBL/GenBank/DDBJ databases">
        <authorList>
            <consortium name="Lawrence Berkeley National Laboratory"/>
            <person name="Haridas S."/>
            <person name="Hensen N."/>
            <person name="Bonometti L."/>
            <person name="Westerberg I."/>
            <person name="Brannstrom I.O."/>
            <person name="Guillou S."/>
            <person name="Cros-Aarteil S."/>
            <person name="Calhoun S."/>
            <person name="Kuo A."/>
            <person name="Mondo S."/>
            <person name="Pangilinan J."/>
            <person name="Riley R."/>
            <person name="Labutti K."/>
            <person name="Andreopoulos B."/>
            <person name="Lipzen A."/>
            <person name="Chen C."/>
            <person name="Yanf M."/>
            <person name="Daum C."/>
            <person name="Ng V."/>
            <person name="Clum A."/>
            <person name="Steindorff A."/>
            <person name="Ohm R."/>
            <person name="Martin F."/>
            <person name="Silar P."/>
            <person name="Natvig D."/>
            <person name="Lalanne C."/>
            <person name="Gautier V."/>
            <person name="Ament-Velasquez S.L."/>
            <person name="Kruys A."/>
            <person name="Hutchinson M.I."/>
            <person name="Powell A.J."/>
            <person name="Barry K."/>
            <person name="Miller A.N."/>
            <person name="Grigoriev I.V."/>
            <person name="Debuchy R."/>
            <person name="Gladieux P."/>
            <person name="Thoren M.H."/>
            <person name="Johannesson H."/>
        </authorList>
    </citation>
    <scope>NUCLEOTIDE SEQUENCE</scope>
    <source>
        <strain evidence="4">CBS 118394</strain>
    </source>
</reference>
<dbReference type="PROSITE" id="PS00463">
    <property type="entry name" value="ZN2_CY6_FUNGAL_1"/>
    <property type="match status" value="1"/>
</dbReference>
<feature type="domain" description="Zn(2)-C6 fungal-type" evidence="3">
    <location>
        <begin position="12"/>
        <end position="42"/>
    </location>
</feature>
<protein>
    <recommendedName>
        <fullName evidence="3">Zn(2)-C6 fungal-type domain-containing protein</fullName>
    </recommendedName>
</protein>
<dbReference type="InterPro" id="IPR036864">
    <property type="entry name" value="Zn2-C6_fun-type_DNA-bd_sf"/>
</dbReference>
<organism evidence="4 5">
    <name type="scientific">Apodospora peruviana</name>
    <dbReference type="NCBI Taxonomy" id="516989"/>
    <lineage>
        <taxon>Eukaryota</taxon>
        <taxon>Fungi</taxon>
        <taxon>Dikarya</taxon>
        <taxon>Ascomycota</taxon>
        <taxon>Pezizomycotina</taxon>
        <taxon>Sordariomycetes</taxon>
        <taxon>Sordariomycetidae</taxon>
        <taxon>Sordariales</taxon>
        <taxon>Lasiosphaeriaceae</taxon>
        <taxon>Apodospora</taxon>
    </lineage>
</organism>
<dbReference type="PANTHER" id="PTHR47784:SF4">
    <property type="entry name" value="ZN(II)2CYS6 TRANSCRIPTION FACTOR (EUROFUNG)"/>
    <property type="match status" value="1"/>
</dbReference>
<feature type="compositionally biased region" description="Polar residues" evidence="2">
    <location>
        <begin position="54"/>
        <end position="74"/>
    </location>
</feature>
<dbReference type="Gene3D" id="4.10.240.10">
    <property type="entry name" value="Zn(2)-C6 fungal-type DNA-binding domain"/>
    <property type="match status" value="1"/>
</dbReference>
<accession>A0AAE0IKA5</accession>
<proteinExistence type="predicted"/>
<dbReference type="AlphaFoldDB" id="A0AAE0IKA5"/>
<reference evidence="4" key="1">
    <citation type="journal article" date="2023" name="Mol. Phylogenet. Evol.">
        <title>Genome-scale phylogeny and comparative genomics of the fungal order Sordariales.</title>
        <authorList>
            <person name="Hensen N."/>
            <person name="Bonometti L."/>
            <person name="Westerberg I."/>
            <person name="Brannstrom I.O."/>
            <person name="Guillou S."/>
            <person name="Cros-Aarteil S."/>
            <person name="Calhoun S."/>
            <person name="Haridas S."/>
            <person name="Kuo A."/>
            <person name="Mondo S."/>
            <person name="Pangilinan J."/>
            <person name="Riley R."/>
            <person name="LaButti K."/>
            <person name="Andreopoulos B."/>
            <person name="Lipzen A."/>
            <person name="Chen C."/>
            <person name="Yan M."/>
            <person name="Daum C."/>
            <person name="Ng V."/>
            <person name="Clum A."/>
            <person name="Steindorff A."/>
            <person name="Ohm R.A."/>
            <person name="Martin F."/>
            <person name="Silar P."/>
            <person name="Natvig D.O."/>
            <person name="Lalanne C."/>
            <person name="Gautier V."/>
            <person name="Ament-Velasquez S.L."/>
            <person name="Kruys A."/>
            <person name="Hutchinson M.I."/>
            <person name="Powell A.J."/>
            <person name="Barry K."/>
            <person name="Miller A.N."/>
            <person name="Grigoriev I.V."/>
            <person name="Debuchy R."/>
            <person name="Gladieux P."/>
            <person name="Hiltunen Thoren M."/>
            <person name="Johannesson H."/>
        </authorList>
    </citation>
    <scope>NUCLEOTIDE SEQUENCE</scope>
    <source>
        <strain evidence="4">CBS 118394</strain>
    </source>
</reference>
<evidence type="ECO:0000259" key="3">
    <source>
        <dbReference type="PROSITE" id="PS50048"/>
    </source>
</evidence>
<dbReference type="PANTHER" id="PTHR47784">
    <property type="entry name" value="STEROL UPTAKE CONTROL PROTEIN 2"/>
    <property type="match status" value="1"/>
</dbReference>
<evidence type="ECO:0000256" key="1">
    <source>
        <dbReference type="ARBA" id="ARBA00023242"/>
    </source>
</evidence>
<dbReference type="SUPFAM" id="SSF57701">
    <property type="entry name" value="Zn2/Cys6 DNA-binding domain"/>
    <property type="match status" value="1"/>
</dbReference>
<dbReference type="GO" id="GO:0001228">
    <property type="term" value="F:DNA-binding transcription activator activity, RNA polymerase II-specific"/>
    <property type="evidence" value="ECO:0007669"/>
    <property type="project" value="TreeGrafter"/>
</dbReference>
<dbReference type="EMBL" id="JAUEDM010000002">
    <property type="protein sequence ID" value="KAK3326692.1"/>
    <property type="molecule type" value="Genomic_DNA"/>
</dbReference>
<evidence type="ECO:0000313" key="4">
    <source>
        <dbReference type="EMBL" id="KAK3326692.1"/>
    </source>
</evidence>
<feature type="region of interest" description="Disordered" evidence="2">
    <location>
        <begin position="52"/>
        <end position="74"/>
    </location>
</feature>
<dbReference type="Pfam" id="PF00172">
    <property type="entry name" value="Zn_clus"/>
    <property type="match status" value="1"/>
</dbReference>
<dbReference type="CDD" id="cd00067">
    <property type="entry name" value="GAL4"/>
    <property type="match status" value="1"/>
</dbReference>
<gene>
    <name evidence="4" type="ORF">B0H66DRAFT_472182</name>
</gene>
<dbReference type="Proteomes" id="UP001283341">
    <property type="component" value="Unassembled WGS sequence"/>
</dbReference>
<dbReference type="PROSITE" id="PS50048">
    <property type="entry name" value="ZN2_CY6_FUNGAL_2"/>
    <property type="match status" value="1"/>
</dbReference>
<name>A0AAE0IKA5_9PEZI</name>
<evidence type="ECO:0000313" key="5">
    <source>
        <dbReference type="Proteomes" id="UP001283341"/>
    </source>
</evidence>
<evidence type="ECO:0000256" key="2">
    <source>
        <dbReference type="SAM" id="MobiDB-lite"/>
    </source>
</evidence>
<dbReference type="InterPro" id="IPR053157">
    <property type="entry name" value="Sterol_Uptake_Regulator"/>
</dbReference>
<sequence>MFRRSHKKSKRGCLNCKQRHVKCDEARPACVLCTMSQRDCSYLSEPQQDPAATLLSTPATGTSPYNTSNTSRSVSPGCGTAIHSGNSSHNGFDYDPNTTAPLPPNLNPTVSPIINDDDDDDDDANVNLNHMELIIHLTLDNSIFSLGVDVGHLHGQYIVQGLKIGLDSAPYLLFEMLAFSARHLAYLNPDRGTSYRARADALQARAISLFNTTVPTFSDAAVNQTNCVPILVFAAVLGHHMLADTLSTVTPDSSLDAFIGHCVRCMEMHRGGIFAVALEAWPALMNTELEPILSRSSGFNSRPAIGNQCDRVKEMVYREGSGLDEDEKEVCDQAVRYLQVGFDAILAPPSDDQEKRDGGITGNEGDNRYQMIFSWTMLVPREFTALLAARRAEALVVLGYYSLLLHYGRHMWQIGDAGRYMLGMILGYLGPGWEYWLEFPKEVVASDSGVVGQ</sequence>
<dbReference type="InterPro" id="IPR001138">
    <property type="entry name" value="Zn2Cys6_DnaBD"/>
</dbReference>
<dbReference type="GO" id="GO:0008270">
    <property type="term" value="F:zinc ion binding"/>
    <property type="evidence" value="ECO:0007669"/>
    <property type="project" value="InterPro"/>
</dbReference>